<dbReference type="PANTHER" id="PTHR11629:SF63">
    <property type="entry name" value="V-TYPE PROTON ATPASE SUBUNIT A"/>
    <property type="match status" value="1"/>
</dbReference>
<evidence type="ECO:0000313" key="10">
    <source>
        <dbReference type="EMBL" id="TZE81249.1"/>
    </source>
</evidence>
<feature type="transmembrane region" description="Helical" evidence="9">
    <location>
        <begin position="436"/>
        <end position="457"/>
    </location>
</feature>
<evidence type="ECO:0000313" key="11">
    <source>
        <dbReference type="Proteomes" id="UP000322976"/>
    </source>
</evidence>
<keyword evidence="11" id="KW-1185">Reference proteome</keyword>
<evidence type="ECO:0000256" key="4">
    <source>
        <dbReference type="ARBA" id="ARBA00022692"/>
    </source>
</evidence>
<keyword evidence="3" id="KW-0813">Transport</keyword>
<feature type="transmembrane region" description="Helical" evidence="9">
    <location>
        <begin position="568"/>
        <end position="588"/>
    </location>
</feature>
<dbReference type="InterPro" id="IPR002490">
    <property type="entry name" value="V-ATPase_116kDa_su"/>
</dbReference>
<evidence type="ECO:0000256" key="6">
    <source>
        <dbReference type="ARBA" id="ARBA00023065"/>
    </source>
</evidence>
<evidence type="ECO:0000256" key="2">
    <source>
        <dbReference type="ARBA" id="ARBA00009904"/>
    </source>
</evidence>
<gene>
    <name evidence="10" type="ORF">FWJ32_10290</name>
</gene>
<comment type="subcellular location">
    <subcellularLocation>
        <location evidence="1">Membrane</location>
        <topology evidence="1">Multi-pass membrane protein</topology>
    </subcellularLocation>
</comment>
<keyword evidence="7 9" id="KW-0472">Membrane</keyword>
<dbReference type="RefSeq" id="WP_149545864.1">
    <property type="nucleotide sequence ID" value="NZ_VTPS01000016.1"/>
</dbReference>
<feature type="transmembrane region" description="Helical" evidence="9">
    <location>
        <begin position="397"/>
        <end position="416"/>
    </location>
</feature>
<feature type="coiled-coil region" evidence="8">
    <location>
        <begin position="223"/>
        <end position="250"/>
    </location>
</feature>
<evidence type="ECO:0000256" key="9">
    <source>
        <dbReference type="SAM" id="Phobius"/>
    </source>
</evidence>
<proteinExistence type="inferred from homology"/>
<dbReference type="GO" id="GO:0046961">
    <property type="term" value="F:proton-transporting ATPase activity, rotational mechanism"/>
    <property type="evidence" value="ECO:0007669"/>
    <property type="project" value="InterPro"/>
</dbReference>
<dbReference type="EMBL" id="VTPS01000016">
    <property type="protein sequence ID" value="TZE81249.1"/>
    <property type="molecule type" value="Genomic_DNA"/>
</dbReference>
<feature type="transmembrane region" description="Helical" evidence="9">
    <location>
        <begin position="493"/>
        <end position="509"/>
    </location>
</feature>
<evidence type="ECO:0000256" key="5">
    <source>
        <dbReference type="ARBA" id="ARBA00022989"/>
    </source>
</evidence>
<dbReference type="GO" id="GO:0016471">
    <property type="term" value="C:vacuolar proton-transporting V-type ATPase complex"/>
    <property type="evidence" value="ECO:0007669"/>
    <property type="project" value="TreeGrafter"/>
</dbReference>
<feature type="transmembrane region" description="Helical" evidence="9">
    <location>
        <begin position="469"/>
        <end position="487"/>
    </location>
</feature>
<keyword evidence="8" id="KW-0175">Coiled coil</keyword>
<evidence type="ECO:0000256" key="8">
    <source>
        <dbReference type="SAM" id="Coils"/>
    </source>
</evidence>
<comment type="similarity">
    <text evidence="2">Belongs to the V-ATPase 116 kDa subunit family.</text>
</comment>
<comment type="caution">
    <text evidence="10">The sequence shown here is derived from an EMBL/GenBank/DDBJ whole genome shotgun (WGS) entry which is preliminary data.</text>
</comment>
<protein>
    <submittedName>
        <fullName evidence="10">V-type ATP synthase subunit I</fullName>
    </submittedName>
</protein>
<evidence type="ECO:0000256" key="3">
    <source>
        <dbReference type="ARBA" id="ARBA00022448"/>
    </source>
</evidence>
<keyword evidence="6" id="KW-0406">Ion transport</keyword>
<evidence type="ECO:0000256" key="1">
    <source>
        <dbReference type="ARBA" id="ARBA00004141"/>
    </source>
</evidence>
<dbReference type="Pfam" id="PF01496">
    <property type="entry name" value="V_ATPase_I"/>
    <property type="match status" value="2"/>
</dbReference>
<keyword evidence="4 9" id="KW-0812">Transmembrane</keyword>
<dbReference type="Gene3D" id="3.30.70.2750">
    <property type="match status" value="1"/>
</dbReference>
<feature type="transmembrane region" description="Helical" evidence="9">
    <location>
        <begin position="540"/>
        <end position="561"/>
    </location>
</feature>
<dbReference type="PANTHER" id="PTHR11629">
    <property type="entry name" value="VACUOLAR PROTON ATPASES"/>
    <property type="match status" value="1"/>
</dbReference>
<evidence type="ECO:0000256" key="7">
    <source>
        <dbReference type="ARBA" id="ARBA00023136"/>
    </source>
</evidence>
<reference evidence="10 11" key="1">
    <citation type="submission" date="2019-08" db="EMBL/GenBank/DDBJ databases">
        <title>Calorimonas adulescens gen. nov., sp. nov., an anaerobic thermophilic bacterium from Sakhalin hot spring.</title>
        <authorList>
            <person name="Khomyakova M.A."/>
            <person name="Merkel A.Y."/>
            <person name="Novikov A."/>
            <person name="Bonch-Osmolovskaya E.A."/>
            <person name="Slobodkin A.I."/>
        </authorList>
    </citation>
    <scope>NUCLEOTIDE SEQUENCE [LARGE SCALE GENOMIC DNA]</scope>
    <source>
        <strain evidence="10 11">A05MB</strain>
    </source>
</reference>
<name>A0A5D8QAT5_9THEO</name>
<keyword evidence="5 9" id="KW-1133">Transmembrane helix</keyword>
<dbReference type="GO" id="GO:0051117">
    <property type="term" value="F:ATPase binding"/>
    <property type="evidence" value="ECO:0007669"/>
    <property type="project" value="TreeGrafter"/>
</dbReference>
<feature type="transmembrane region" description="Helical" evidence="9">
    <location>
        <begin position="516"/>
        <end position="534"/>
    </location>
</feature>
<dbReference type="GO" id="GO:0007035">
    <property type="term" value="P:vacuolar acidification"/>
    <property type="evidence" value="ECO:0007669"/>
    <property type="project" value="TreeGrafter"/>
</dbReference>
<dbReference type="Proteomes" id="UP000322976">
    <property type="component" value="Unassembled WGS sequence"/>
</dbReference>
<organism evidence="10 11">
    <name type="scientific">Calorimonas adulescens</name>
    <dbReference type="NCBI Taxonomy" id="2606906"/>
    <lineage>
        <taxon>Bacteria</taxon>
        <taxon>Bacillati</taxon>
        <taxon>Bacillota</taxon>
        <taxon>Clostridia</taxon>
        <taxon>Thermoanaerobacterales</taxon>
        <taxon>Thermoanaerobacteraceae</taxon>
        <taxon>Calorimonas</taxon>
    </lineage>
</organism>
<feature type="transmembrane region" description="Helical" evidence="9">
    <location>
        <begin position="352"/>
        <end position="377"/>
    </location>
</feature>
<dbReference type="Gene3D" id="3.30.70.2170">
    <property type="match status" value="1"/>
</dbReference>
<sequence>MAVVNMKKMTLVGLKDDMDRIIDTLHKSGLVQIIEVAEEEEKPFAQNSLSEIEGRLSEYNYAITLLKNFNDHKRGMFEQKPVINDEVFNEYLKGEAGYLDDIKTLHNLENKQNELNNEKARLEGRIEVLTPWKDVGIPLRRLGRGKYATIKLGTIETKNLPDFQKCAEELTYFSYGELKRVRNTVFMAISYLNSLEESANGLLMQFGFSALTDEGSGTPEEIINSLNKRIDAINEGLAEVEANIKELDKDWEAFTALYDYYYVQKEKFEKYNDLLMTRRTFCLQGWVPETYREHVEKSVGDASPYCYIEFKDPDEEDNPPTLLKNNAFVTPFELITDLFSLPHKGEIDPNPIMAPFFFVFFGIMLGDVGYGIMLSVLMWLGERLIKPSGQGKKLMDLLLLCGISSAIWGALFGGWFGDMFGIPALWFNPLNDPMTMLVFSLALGVIQIFTGLGMKAYINIKNGHIIDAIFDQGFWLIFLTGLLMLAIPNFMKVATVVALIGALGLVLTQGRSKRGVIMKFLSGLVSLYGLSGYLSDVLSYSRLLALCLSGSVIAMVMNTLARMLGGGVLGFILGLIILIVGHVFNLAISGLGCYVHSSRLQYVEFYGKFYEGGGKPFSPFKLSLKYYNYQ</sequence>
<accession>A0A5D8QAT5</accession>
<dbReference type="AlphaFoldDB" id="A0A5D8QAT5"/>
<dbReference type="GO" id="GO:0033179">
    <property type="term" value="C:proton-transporting V-type ATPase, V0 domain"/>
    <property type="evidence" value="ECO:0007669"/>
    <property type="project" value="InterPro"/>
</dbReference>
<dbReference type="Gene3D" id="1.20.1460.20">
    <property type="match status" value="1"/>
</dbReference>